<dbReference type="GO" id="GO:0004497">
    <property type="term" value="F:monooxygenase activity"/>
    <property type="evidence" value="ECO:0007669"/>
    <property type="project" value="UniProtKB-KW"/>
</dbReference>
<dbReference type="Proteomes" id="UP001055439">
    <property type="component" value="Chromosome 6"/>
</dbReference>
<dbReference type="InterPro" id="IPR002401">
    <property type="entry name" value="Cyt_P450_E_grp-I"/>
</dbReference>
<protein>
    <submittedName>
        <fullName evidence="10">Cytochrome P450</fullName>
    </submittedName>
</protein>
<dbReference type="PANTHER" id="PTHR47955:SF19">
    <property type="entry name" value="CYTOCHROME P450 71A9-LIKE ISOFORM X1"/>
    <property type="match status" value="1"/>
</dbReference>
<dbReference type="Gene3D" id="1.10.630.10">
    <property type="entry name" value="Cytochrome P450"/>
    <property type="match status" value="1"/>
</dbReference>
<dbReference type="GO" id="GO:0016705">
    <property type="term" value="F:oxidoreductase activity, acting on paired donors, with incorporation or reduction of molecular oxygen"/>
    <property type="evidence" value="ECO:0007669"/>
    <property type="project" value="InterPro"/>
</dbReference>
<evidence type="ECO:0000256" key="5">
    <source>
        <dbReference type="ARBA" id="ARBA00023002"/>
    </source>
</evidence>
<dbReference type="InterPro" id="IPR001128">
    <property type="entry name" value="Cyt_P450"/>
</dbReference>
<dbReference type="SUPFAM" id="SSF48264">
    <property type="entry name" value="Cytochrome P450"/>
    <property type="match status" value="1"/>
</dbReference>
<dbReference type="EMBL" id="CP097508">
    <property type="protein sequence ID" value="URE13186.1"/>
    <property type="molecule type" value="Genomic_DNA"/>
</dbReference>
<reference evidence="10" key="1">
    <citation type="submission" date="2022-05" db="EMBL/GenBank/DDBJ databases">
        <title>The Musa troglodytarum L. genome provides insights into the mechanism of non-climacteric behaviour and enrichment of carotenoids.</title>
        <authorList>
            <person name="Wang J."/>
        </authorList>
    </citation>
    <scope>NUCLEOTIDE SEQUENCE</scope>
    <source>
        <tissue evidence="10">Leaf</tissue>
    </source>
</reference>
<evidence type="ECO:0000256" key="9">
    <source>
        <dbReference type="RuleBase" id="RU000461"/>
    </source>
</evidence>
<keyword evidence="4 8" id="KW-0479">Metal-binding</keyword>
<dbReference type="Pfam" id="PF00067">
    <property type="entry name" value="p450"/>
    <property type="match status" value="1"/>
</dbReference>
<keyword evidence="7 9" id="KW-0503">Monooxygenase</keyword>
<evidence type="ECO:0000256" key="3">
    <source>
        <dbReference type="ARBA" id="ARBA00022617"/>
    </source>
</evidence>
<dbReference type="PROSITE" id="PS00086">
    <property type="entry name" value="CYTOCHROME_P450"/>
    <property type="match status" value="1"/>
</dbReference>
<evidence type="ECO:0000313" key="10">
    <source>
        <dbReference type="EMBL" id="URE13186.1"/>
    </source>
</evidence>
<dbReference type="OrthoDB" id="2789670at2759"/>
<keyword evidence="3 8" id="KW-0349">Heme</keyword>
<proteinExistence type="inferred from homology"/>
<sequence length="501" mass="56129">MAALHISASLSLLLLLLLIPLLTLLLFSGRRRTGNAAWKLPPGPNTLPIIGNLHQLGRSLLHQSLWELSKQHGPVMRLKLGRVPAVVVSSAGSAEQVLRTHDLQCCSRPRTISTAKLSFGGSDVAFAPYGSHWRHLRKVCVAELFTTKKTTSFRPVREDEVQRTVESIRSRAPDSVVVNLSEELLSLAANITCRTAFGGRCPDGFHRVAKECQAIFSTFFVADYFVMLGWVDVIRGTQARLQDVFLELDAFYRRLVDDHLDPRRRRSDDGEDTLDALLRLHKDDSNITDAHIKGVLMNIFVAGSDTSASGVEWAMTELMRHPEKLRRARDEVRGCVGRKAKVEESELHQLAYLKCVVKETLRLHPPAPLLVARETMEHVKLDGYDVPPKTTIYVNAWAIGRDPNSWERPEVFEPERFMRSSVDTDGHDFKFIPFGEGRRICPAKNVGMATMELALANLLYSFDWDLPEGMKKEDIGMDEEPGITVHRKSPLVLVATKCGGI</sequence>
<dbReference type="CDD" id="cd11072">
    <property type="entry name" value="CYP71-like"/>
    <property type="match status" value="1"/>
</dbReference>
<evidence type="ECO:0000313" key="11">
    <source>
        <dbReference type="Proteomes" id="UP001055439"/>
    </source>
</evidence>
<comment type="cofactor">
    <cofactor evidence="1 8">
        <name>heme</name>
        <dbReference type="ChEBI" id="CHEBI:30413"/>
    </cofactor>
</comment>
<dbReference type="AlphaFoldDB" id="A0A9E7GCN9"/>
<dbReference type="GO" id="GO:0005506">
    <property type="term" value="F:iron ion binding"/>
    <property type="evidence" value="ECO:0007669"/>
    <property type="project" value="InterPro"/>
</dbReference>
<evidence type="ECO:0000256" key="4">
    <source>
        <dbReference type="ARBA" id="ARBA00022723"/>
    </source>
</evidence>
<keyword evidence="5 9" id="KW-0560">Oxidoreductase</keyword>
<evidence type="ECO:0000256" key="8">
    <source>
        <dbReference type="PIRSR" id="PIRSR602401-1"/>
    </source>
</evidence>
<dbReference type="PRINTS" id="PR00463">
    <property type="entry name" value="EP450I"/>
</dbReference>
<evidence type="ECO:0000256" key="7">
    <source>
        <dbReference type="ARBA" id="ARBA00023033"/>
    </source>
</evidence>
<keyword evidence="6 8" id="KW-0408">Iron</keyword>
<evidence type="ECO:0000256" key="6">
    <source>
        <dbReference type="ARBA" id="ARBA00023004"/>
    </source>
</evidence>
<dbReference type="PRINTS" id="PR00385">
    <property type="entry name" value="P450"/>
</dbReference>
<dbReference type="GO" id="GO:0020037">
    <property type="term" value="F:heme binding"/>
    <property type="evidence" value="ECO:0007669"/>
    <property type="project" value="InterPro"/>
</dbReference>
<dbReference type="PANTHER" id="PTHR47955">
    <property type="entry name" value="CYTOCHROME P450 FAMILY 71 PROTEIN"/>
    <property type="match status" value="1"/>
</dbReference>
<organism evidence="10 11">
    <name type="scientific">Musa troglodytarum</name>
    <name type="common">fe'i banana</name>
    <dbReference type="NCBI Taxonomy" id="320322"/>
    <lineage>
        <taxon>Eukaryota</taxon>
        <taxon>Viridiplantae</taxon>
        <taxon>Streptophyta</taxon>
        <taxon>Embryophyta</taxon>
        <taxon>Tracheophyta</taxon>
        <taxon>Spermatophyta</taxon>
        <taxon>Magnoliopsida</taxon>
        <taxon>Liliopsida</taxon>
        <taxon>Zingiberales</taxon>
        <taxon>Musaceae</taxon>
        <taxon>Musa</taxon>
    </lineage>
</organism>
<dbReference type="InterPro" id="IPR017972">
    <property type="entry name" value="Cyt_P450_CS"/>
</dbReference>
<gene>
    <name evidence="10" type="ORF">MUK42_22795</name>
</gene>
<accession>A0A9E7GCN9</accession>
<comment type="similarity">
    <text evidence="2 9">Belongs to the cytochrome P450 family.</text>
</comment>
<evidence type="ECO:0000256" key="2">
    <source>
        <dbReference type="ARBA" id="ARBA00010617"/>
    </source>
</evidence>
<keyword evidence="11" id="KW-1185">Reference proteome</keyword>
<name>A0A9E7GCN9_9LILI</name>
<dbReference type="FunFam" id="1.10.630.10:FF:000011">
    <property type="entry name" value="Cytochrome P450 83B1"/>
    <property type="match status" value="1"/>
</dbReference>
<evidence type="ECO:0000256" key="1">
    <source>
        <dbReference type="ARBA" id="ARBA00001971"/>
    </source>
</evidence>
<dbReference type="InterPro" id="IPR036396">
    <property type="entry name" value="Cyt_P450_sf"/>
</dbReference>
<feature type="binding site" description="axial binding residue" evidence="8">
    <location>
        <position position="441"/>
    </location>
    <ligand>
        <name>heme</name>
        <dbReference type="ChEBI" id="CHEBI:30413"/>
    </ligand>
    <ligandPart>
        <name>Fe</name>
        <dbReference type="ChEBI" id="CHEBI:18248"/>
    </ligandPart>
</feature>